<sequence length="443" mass="46677">MKSVALASALVASVLVGITSGRPFINKRALVTEVIYVTETVANVAVYVDENGIAYSTTTEAQVTSAPSVEVTTSSLIATTTSESAIAATVASSSPLPTPPAASSSASPLSDLPESSIAPSSVEVDQAPTSVVYDMPASSAAAAPTITPPPAPTTAGPAPPPQASPSDVPANKNEDNGDSLGMGITYDFFTGTHDNSACKSDQQVAEEFEKMKDYSVVRVYGMSCNQIALAVQNAAKHNQKLMAGIYLSKRGGGESISDTIWKWKEALEQHNHGDWSMVALFSVANERVNEGDMTVSDVVDAIRDARGQLRNLGYNGPVGTVDTVPATIDNPSLCEESDVVMVNCHAFFDTNTAASDAGSFVKSQVERVKTACNNKRVVVTESGWPHQGNANGGAVPSPENQAAALKSIRENFNKDMFLFNAFDSNWKSDTASTFNAEQYWGIM</sequence>
<evidence type="ECO:0000256" key="12">
    <source>
        <dbReference type="SAM" id="SignalP"/>
    </source>
</evidence>
<evidence type="ECO:0000256" key="4">
    <source>
        <dbReference type="ARBA" id="ARBA00022525"/>
    </source>
</evidence>
<feature type="region of interest" description="Disordered" evidence="11">
    <location>
        <begin position="141"/>
        <end position="179"/>
    </location>
</feature>
<dbReference type="GO" id="GO:0005576">
    <property type="term" value="C:extracellular region"/>
    <property type="evidence" value="ECO:0007669"/>
    <property type="project" value="UniProtKB-ARBA"/>
</dbReference>
<dbReference type="PANTHER" id="PTHR16631">
    <property type="entry name" value="GLUCAN 1,3-BETA-GLUCOSIDASE"/>
    <property type="match status" value="1"/>
</dbReference>
<keyword evidence="7" id="KW-0325">Glycoprotein</keyword>
<accession>A0A6A5R348</accession>
<keyword evidence="4" id="KW-0964">Secreted</keyword>
<evidence type="ECO:0000313" key="14">
    <source>
        <dbReference type="Proteomes" id="UP000800096"/>
    </source>
</evidence>
<comment type="similarity">
    <text evidence="2 10">Belongs to the glycosyl hydrolase 17 family.</text>
</comment>
<keyword evidence="5 12" id="KW-0732">Signal</keyword>
<evidence type="ECO:0000256" key="6">
    <source>
        <dbReference type="ARBA" id="ARBA00022801"/>
    </source>
</evidence>
<evidence type="ECO:0000256" key="2">
    <source>
        <dbReference type="ARBA" id="ARBA00008773"/>
    </source>
</evidence>
<reference evidence="13" key="1">
    <citation type="journal article" date="2020" name="Stud. Mycol.">
        <title>101 Dothideomycetes genomes: a test case for predicting lifestyles and emergence of pathogens.</title>
        <authorList>
            <person name="Haridas S."/>
            <person name="Albert R."/>
            <person name="Binder M."/>
            <person name="Bloem J."/>
            <person name="Labutti K."/>
            <person name="Salamov A."/>
            <person name="Andreopoulos B."/>
            <person name="Baker S."/>
            <person name="Barry K."/>
            <person name="Bills G."/>
            <person name="Bluhm B."/>
            <person name="Cannon C."/>
            <person name="Castanera R."/>
            <person name="Culley D."/>
            <person name="Daum C."/>
            <person name="Ezra D."/>
            <person name="Gonzalez J."/>
            <person name="Henrissat B."/>
            <person name="Kuo A."/>
            <person name="Liang C."/>
            <person name="Lipzen A."/>
            <person name="Lutzoni F."/>
            <person name="Magnuson J."/>
            <person name="Mondo S."/>
            <person name="Nolan M."/>
            <person name="Ohm R."/>
            <person name="Pangilinan J."/>
            <person name="Park H.-J."/>
            <person name="Ramirez L."/>
            <person name="Alfaro M."/>
            <person name="Sun H."/>
            <person name="Tritt A."/>
            <person name="Yoshinaga Y."/>
            <person name="Zwiers L.-H."/>
            <person name="Turgeon B."/>
            <person name="Goodwin S."/>
            <person name="Spatafora J."/>
            <person name="Crous P."/>
            <person name="Grigoriev I."/>
        </authorList>
    </citation>
    <scope>NUCLEOTIDE SEQUENCE</scope>
    <source>
        <strain evidence="13">HMLAC05119</strain>
    </source>
</reference>
<dbReference type="OrthoDB" id="941679at2759"/>
<evidence type="ECO:0000256" key="11">
    <source>
        <dbReference type="SAM" id="MobiDB-lite"/>
    </source>
</evidence>
<dbReference type="GO" id="GO:0005975">
    <property type="term" value="P:carbohydrate metabolic process"/>
    <property type="evidence" value="ECO:0007669"/>
    <property type="project" value="InterPro"/>
</dbReference>
<feature type="signal peptide" evidence="12">
    <location>
        <begin position="1"/>
        <end position="21"/>
    </location>
</feature>
<dbReference type="GO" id="GO:0071555">
    <property type="term" value="P:cell wall organization"/>
    <property type="evidence" value="ECO:0007669"/>
    <property type="project" value="UniProtKB-KW"/>
</dbReference>
<gene>
    <name evidence="13" type="ORF">BDU57DRAFT_464988</name>
</gene>
<dbReference type="GO" id="GO:0009277">
    <property type="term" value="C:fungal-type cell wall"/>
    <property type="evidence" value="ECO:0007669"/>
    <property type="project" value="UniProtKB-ARBA"/>
</dbReference>
<feature type="compositionally biased region" description="Low complexity" evidence="11">
    <location>
        <begin position="90"/>
        <end position="116"/>
    </location>
</feature>
<comment type="subcellular location">
    <subcellularLocation>
        <location evidence="1">Secreted</location>
        <location evidence="1">Cell wall</location>
    </subcellularLocation>
</comment>
<dbReference type="PANTHER" id="PTHR16631:SF14">
    <property type="entry name" value="FAMILY 17 GLUCOSIDASE SCW10-RELATED"/>
    <property type="match status" value="1"/>
</dbReference>
<evidence type="ECO:0000256" key="8">
    <source>
        <dbReference type="ARBA" id="ARBA00023295"/>
    </source>
</evidence>
<feature type="chain" id="PRO_5025565917" evidence="12">
    <location>
        <begin position="22"/>
        <end position="443"/>
    </location>
</feature>
<dbReference type="SUPFAM" id="SSF51445">
    <property type="entry name" value="(Trans)glycosidases"/>
    <property type="match status" value="1"/>
</dbReference>
<dbReference type="Gene3D" id="3.20.20.80">
    <property type="entry name" value="Glycosidases"/>
    <property type="match status" value="1"/>
</dbReference>
<name>A0A6A5R348_AMPQU</name>
<dbReference type="Proteomes" id="UP000800096">
    <property type="component" value="Unassembled WGS sequence"/>
</dbReference>
<dbReference type="EMBL" id="ML979132">
    <property type="protein sequence ID" value="KAF1920497.1"/>
    <property type="molecule type" value="Genomic_DNA"/>
</dbReference>
<keyword evidence="8" id="KW-0326">Glycosidase</keyword>
<keyword evidence="3" id="KW-0134">Cell wall</keyword>
<organism evidence="13 14">
    <name type="scientific">Ampelomyces quisqualis</name>
    <name type="common">Powdery mildew agent</name>
    <dbReference type="NCBI Taxonomy" id="50730"/>
    <lineage>
        <taxon>Eukaryota</taxon>
        <taxon>Fungi</taxon>
        <taxon>Dikarya</taxon>
        <taxon>Ascomycota</taxon>
        <taxon>Pezizomycotina</taxon>
        <taxon>Dothideomycetes</taxon>
        <taxon>Pleosporomycetidae</taxon>
        <taxon>Pleosporales</taxon>
        <taxon>Pleosporineae</taxon>
        <taxon>Phaeosphaeriaceae</taxon>
        <taxon>Ampelomyces</taxon>
    </lineage>
</organism>
<dbReference type="InterPro" id="IPR017853">
    <property type="entry name" value="GH"/>
</dbReference>
<feature type="region of interest" description="Disordered" evidence="11">
    <location>
        <begin position="90"/>
        <end position="123"/>
    </location>
</feature>
<dbReference type="Pfam" id="PF00332">
    <property type="entry name" value="Glyco_hydro_17"/>
    <property type="match status" value="1"/>
</dbReference>
<dbReference type="GO" id="GO:0009986">
    <property type="term" value="C:cell surface"/>
    <property type="evidence" value="ECO:0007669"/>
    <property type="project" value="TreeGrafter"/>
</dbReference>
<dbReference type="FunFam" id="3.20.20.80:FF:000111">
    <property type="entry name" value="Soluble cell wall protein"/>
    <property type="match status" value="1"/>
</dbReference>
<dbReference type="InterPro" id="IPR050732">
    <property type="entry name" value="Beta-glucan_modifiers"/>
</dbReference>
<keyword evidence="9" id="KW-0961">Cell wall biogenesis/degradation</keyword>
<dbReference type="AlphaFoldDB" id="A0A6A5R348"/>
<keyword evidence="6 13" id="KW-0378">Hydrolase</keyword>
<dbReference type="InterPro" id="IPR000490">
    <property type="entry name" value="Glyco_hydro_17"/>
</dbReference>
<keyword evidence="14" id="KW-1185">Reference proteome</keyword>
<evidence type="ECO:0000256" key="3">
    <source>
        <dbReference type="ARBA" id="ARBA00022512"/>
    </source>
</evidence>
<dbReference type="GO" id="GO:0042973">
    <property type="term" value="F:glucan endo-1,3-beta-D-glucosidase activity"/>
    <property type="evidence" value="ECO:0007669"/>
    <property type="project" value="TreeGrafter"/>
</dbReference>
<evidence type="ECO:0000256" key="7">
    <source>
        <dbReference type="ARBA" id="ARBA00023180"/>
    </source>
</evidence>
<feature type="compositionally biased region" description="Pro residues" evidence="11">
    <location>
        <begin position="146"/>
        <end position="163"/>
    </location>
</feature>
<protein>
    <submittedName>
        <fullName evidence="13">Glycoside hydrolase superfamily</fullName>
    </submittedName>
</protein>
<evidence type="ECO:0000256" key="9">
    <source>
        <dbReference type="ARBA" id="ARBA00023316"/>
    </source>
</evidence>
<evidence type="ECO:0000256" key="10">
    <source>
        <dbReference type="RuleBase" id="RU004335"/>
    </source>
</evidence>
<proteinExistence type="inferred from homology"/>
<evidence type="ECO:0000313" key="13">
    <source>
        <dbReference type="EMBL" id="KAF1920497.1"/>
    </source>
</evidence>
<evidence type="ECO:0000256" key="5">
    <source>
        <dbReference type="ARBA" id="ARBA00022729"/>
    </source>
</evidence>
<evidence type="ECO:0000256" key="1">
    <source>
        <dbReference type="ARBA" id="ARBA00004191"/>
    </source>
</evidence>